<dbReference type="EMBL" id="SGWW01000001">
    <property type="protein sequence ID" value="RZS59089.1"/>
    <property type="molecule type" value="Genomic_DNA"/>
</dbReference>
<organism evidence="1 2">
    <name type="scientific">Microcella putealis</name>
    <dbReference type="NCBI Taxonomy" id="337005"/>
    <lineage>
        <taxon>Bacteria</taxon>
        <taxon>Bacillati</taxon>
        <taxon>Actinomycetota</taxon>
        <taxon>Actinomycetes</taxon>
        <taxon>Micrococcales</taxon>
        <taxon>Microbacteriaceae</taxon>
        <taxon>Microcella</taxon>
    </lineage>
</organism>
<dbReference type="CDD" id="cd07812">
    <property type="entry name" value="SRPBCC"/>
    <property type="match status" value="1"/>
</dbReference>
<dbReference type="AlphaFoldDB" id="A0A4Q7LYL4"/>
<dbReference type="InterPro" id="IPR023393">
    <property type="entry name" value="START-like_dom_sf"/>
</dbReference>
<reference evidence="1 2" key="1">
    <citation type="journal article" date="2015" name="Stand. Genomic Sci.">
        <title>Genomic Encyclopedia of Bacterial and Archaeal Type Strains, Phase III: the genomes of soil and plant-associated and newly described type strains.</title>
        <authorList>
            <person name="Whitman W.B."/>
            <person name="Woyke T."/>
            <person name="Klenk H.P."/>
            <person name="Zhou Y."/>
            <person name="Lilburn T.G."/>
            <person name="Beck B.J."/>
            <person name="De Vos P."/>
            <person name="Vandamme P."/>
            <person name="Eisen J.A."/>
            <person name="Garrity G."/>
            <person name="Hugenholtz P."/>
            <person name="Kyrpides N.C."/>
        </authorList>
    </citation>
    <scope>NUCLEOTIDE SEQUENCE [LARGE SCALE GENOMIC DNA]</scope>
    <source>
        <strain evidence="1 2">CV2</strain>
    </source>
</reference>
<proteinExistence type="predicted"/>
<evidence type="ECO:0000313" key="1">
    <source>
        <dbReference type="EMBL" id="RZS59089.1"/>
    </source>
</evidence>
<gene>
    <name evidence="1" type="ORF">EV141_0306</name>
</gene>
<keyword evidence="2" id="KW-1185">Reference proteome</keyword>
<dbReference type="Pfam" id="PF10604">
    <property type="entry name" value="Polyketide_cyc2"/>
    <property type="match status" value="1"/>
</dbReference>
<dbReference type="InterPro" id="IPR019587">
    <property type="entry name" value="Polyketide_cyclase/dehydratase"/>
</dbReference>
<protein>
    <submittedName>
        <fullName evidence="1">Polyketide cyclase/dehydrase/lipid transport protein</fullName>
    </submittedName>
</protein>
<evidence type="ECO:0000313" key="2">
    <source>
        <dbReference type="Proteomes" id="UP000293519"/>
    </source>
</evidence>
<dbReference type="Proteomes" id="UP000293519">
    <property type="component" value="Unassembled WGS sequence"/>
</dbReference>
<sequence length="162" mass="18532">MATTTRLFRCPPEAVFGVLADGWTYPVWVVGASRMRHVDEEWPEPGSRIAHSVGIWPAVIDDETVVVEWDAPRRALLHAKGWPIGEARVLLEVRPHAEGCVVRIHEWPVKGPFQFVPKALFDPPVHFRNREALRRLAYLAEGQWENHETEERSEPEERGASE</sequence>
<name>A0A4Q7LYL4_9MICO</name>
<dbReference type="SUPFAM" id="SSF55961">
    <property type="entry name" value="Bet v1-like"/>
    <property type="match status" value="1"/>
</dbReference>
<dbReference type="OrthoDB" id="4483486at2"/>
<comment type="caution">
    <text evidence="1">The sequence shown here is derived from an EMBL/GenBank/DDBJ whole genome shotgun (WGS) entry which is preliminary data.</text>
</comment>
<dbReference type="RefSeq" id="WP_130484204.1">
    <property type="nucleotide sequence ID" value="NZ_SGWW01000001.1"/>
</dbReference>
<accession>A0A4Q7LYL4</accession>
<dbReference type="Gene3D" id="3.30.530.20">
    <property type="match status" value="1"/>
</dbReference>